<protein>
    <submittedName>
        <fullName evidence="1">Uncharacterized protein</fullName>
    </submittedName>
</protein>
<dbReference type="EMBL" id="JAVREU010000001">
    <property type="protein sequence ID" value="MDT0386201.1"/>
    <property type="molecule type" value="Genomic_DNA"/>
</dbReference>
<dbReference type="RefSeq" id="WP_311678449.1">
    <property type="nucleotide sequence ID" value="NZ_JAVREU010000001.1"/>
</dbReference>
<evidence type="ECO:0000313" key="2">
    <source>
        <dbReference type="Proteomes" id="UP001183586"/>
    </source>
</evidence>
<evidence type="ECO:0000313" key="1">
    <source>
        <dbReference type="EMBL" id="MDT0386201.1"/>
    </source>
</evidence>
<reference evidence="2" key="1">
    <citation type="submission" date="2023-07" db="EMBL/GenBank/DDBJ databases">
        <title>30 novel species of actinomycetes from the DSMZ collection.</title>
        <authorList>
            <person name="Nouioui I."/>
        </authorList>
    </citation>
    <scope>NUCLEOTIDE SEQUENCE [LARGE SCALE GENOMIC DNA]</scope>
    <source>
        <strain evidence="2">DSM 41921</strain>
    </source>
</reference>
<accession>A0ABU2P225</accession>
<dbReference type="Proteomes" id="UP001183586">
    <property type="component" value="Unassembled WGS sequence"/>
</dbReference>
<organism evidence="1 2">
    <name type="scientific">Streptomyces dubilierae</name>
    <dbReference type="NCBI Taxonomy" id="3075533"/>
    <lineage>
        <taxon>Bacteria</taxon>
        <taxon>Bacillati</taxon>
        <taxon>Actinomycetota</taxon>
        <taxon>Actinomycetes</taxon>
        <taxon>Kitasatosporales</taxon>
        <taxon>Streptomycetaceae</taxon>
        <taxon>Streptomyces</taxon>
    </lineage>
</organism>
<keyword evidence="2" id="KW-1185">Reference proteome</keyword>
<proteinExistence type="predicted"/>
<sequence>MTTWYVLVEEDTRETKYAEGVELKLHRWKLVATRGVGSTAEEAAAEAERLALRHVPAVIARHARPGDQPAREAYLTPDGAWVVSVRQRGREAHVRVSVARLMHQQAESEAEAPVSASWKEKLRKAF</sequence>
<name>A0ABU2P225_9ACTN</name>
<comment type="caution">
    <text evidence="1">The sequence shown here is derived from an EMBL/GenBank/DDBJ whole genome shotgun (WGS) entry which is preliminary data.</text>
</comment>
<gene>
    <name evidence="1" type="ORF">RM641_02080</name>
</gene>